<feature type="DNA-binding region" description="H-T-H motif" evidence="4">
    <location>
        <begin position="47"/>
        <end position="66"/>
    </location>
</feature>
<dbReference type="InterPro" id="IPR009057">
    <property type="entry name" value="Homeodomain-like_sf"/>
</dbReference>
<dbReference type="RefSeq" id="WP_344859945.1">
    <property type="nucleotide sequence ID" value="NZ_BAAAUT010000022.1"/>
</dbReference>
<dbReference type="PANTHER" id="PTHR30055">
    <property type="entry name" value="HTH-TYPE TRANSCRIPTIONAL REGULATOR RUTR"/>
    <property type="match status" value="1"/>
</dbReference>
<dbReference type="InterPro" id="IPR050109">
    <property type="entry name" value="HTH-type_TetR-like_transc_reg"/>
</dbReference>
<protein>
    <submittedName>
        <fullName evidence="7">TetR/AcrR family transcriptional regulator</fullName>
    </submittedName>
</protein>
<keyword evidence="1" id="KW-0805">Transcription regulation</keyword>
<feature type="region of interest" description="Disordered" evidence="5">
    <location>
        <begin position="1"/>
        <end position="24"/>
    </location>
</feature>
<accession>A0ABP6N5Z2</accession>
<keyword evidence="3" id="KW-0804">Transcription</keyword>
<feature type="compositionally biased region" description="Low complexity" evidence="5">
    <location>
        <begin position="1"/>
        <end position="12"/>
    </location>
</feature>
<organism evidence="7 8">
    <name type="scientific">Planomonospora alba</name>
    <dbReference type="NCBI Taxonomy" id="161354"/>
    <lineage>
        <taxon>Bacteria</taxon>
        <taxon>Bacillati</taxon>
        <taxon>Actinomycetota</taxon>
        <taxon>Actinomycetes</taxon>
        <taxon>Streptosporangiales</taxon>
        <taxon>Streptosporangiaceae</taxon>
        <taxon>Planomonospora</taxon>
    </lineage>
</organism>
<dbReference type="Pfam" id="PF00440">
    <property type="entry name" value="TetR_N"/>
    <property type="match status" value="1"/>
</dbReference>
<proteinExistence type="predicted"/>
<keyword evidence="8" id="KW-1185">Reference proteome</keyword>
<dbReference type="InterPro" id="IPR001647">
    <property type="entry name" value="HTH_TetR"/>
</dbReference>
<dbReference type="PRINTS" id="PR00455">
    <property type="entry name" value="HTHTETR"/>
</dbReference>
<dbReference type="EMBL" id="BAAAUT010000022">
    <property type="protein sequence ID" value="GAA3137629.1"/>
    <property type="molecule type" value="Genomic_DNA"/>
</dbReference>
<evidence type="ECO:0000313" key="7">
    <source>
        <dbReference type="EMBL" id="GAA3137629.1"/>
    </source>
</evidence>
<dbReference type="Proteomes" id="UP001500320">
    <property type="component" value="Unassembled WGS sequence"/>
</dbReference>
<evidence type="ECO:0000256" key="5">
    <source>
        <dbReference type="SAM" id="MobiDB-lite"/>
    </source>
</evidence>
<dbReference type="PANTHER" id="PTHR30055:SF234">
    <property type="entry name" value="HTH-TYPE TRANSCRIPTIONAL REGULATOR BETI"/>
    <property type="match status" value="1"/>
</dbReference>
<dbReference type="Gene3D" id="1.10.357.10">
    <property type="entry name" value="Tetracycline Repressor, domain 2"/>
    <property type="match status" value="1"/>
</dbReference>
<reference evidence="8" key="1">
    <citation type="journal article" date="2019" name="Int. J. Syst. Evol. Microbiol.">
        <title>The Global Catalogue of Microorganisms (GCM) 10K type strain sequencing project: providing services to taxonomists for standard genome sequencing and annotation.</title>
        <authorList>
            <consortium name="The Broad Institute Genomics Platform"/>
            <consortium name="The Broad Institute Genome Sequencing Center for Infectious Disease"/>
            <person name="Wu L."/>
            <person name="Ma J."/>
        </authorList>
    </citation>
    <scope>NUCLEOTIDE SEQUENCE [LARGE SCALE GENOMIC DNA]</scope>
    <source>
        <strain evidence="8">JCM 9373</strain>
    </source>
</reference>
<feature type="domain" description="HTH tetR-type" evidence="6">
    <location>
        <begin position="24"/>
        <end position="84"/>
    </location>
</feature>
<comment type="caution">
    <text evidence="7">The sequence shown here is derived from an EMBL/GenBank/DDBJ whole genome shotgun (WGS) entry which is preliminary data.</text>
</comment>
<evidence type="ECO:0000256" key="1">
    <source>
        <dbReference type="ARBA" id="ARBA00023015"/>
    </source>
</evidence>
<evidence type="ECO:0000313" key="8">
    <source>
        <dbReference type="Proteomes" id="UP001500320"/>
    </source>
</evidence>
<evidence type="ECO:0000259" key="6">
    <source>
        <dbReference type="PROSITE" id="PS50977"/>
    </source>
</evidence>
<evidence type="ECO:0000256" key="2">
    <source>
        <dbReference type="ARBA" id="ARBA00023125"/>
    </source>
</evidence>
<dbReference type="SUPFAM" id="SSF46689">
    <property type="entry name" value="Homeodomain-like"/>
    <property type="match status" value="1"/>
</dbReference>
<sequence length="238" mass="25215">MSETPRGTTTRGSGREDGRSARARATRARIVAAATGLFTTAGYTATSITAIAAEAGVSEQTVYYAFGTKRAVLATALDLAVAGDDEPVPTLERPWVRDALADPDPLGQIRRQVAGAGDIYLRAAPLLDVVRSAATTDPDLAGVWAVNVRQRLTVMRVFMDALARKTPLRDGLDTDTASDIALAVLSPETYNLLVGERGWEHARWQAWAADALGRLLTTLPSAAAPDPAPDRDPLPGRG</sequence>
<dbReference type="PROSITE" id="PS50977">
    <property type="entry name" value="HTH_TETR_2"/>
    <property type="match status" value="1"/>
</dbReference>
<evidence type="ECO:0000256" key="4">
    <source>
        <dbReference type="PROSITE-ProRule" id="PRU00335"/>
    </source>
</evidence>
<name>A0ABP6N5Z2_9ACTN</name>
<keyword evidence="2 4" id="KW-0238">DNA-binding</keyword>
<evidence type="ECO:0000256" key="3">
    <source>
        <dbReference type="ARBA" id="ARBA00023163"/>
    </source>
</evidence>
<gene>
    <name evidence="7" type="ORF">GCM10010466_30670</name>
</gene>